<evidence type="ECO:0000256" key="8">
    <source>
        <dbReference type="SAM" id="Phobius"/>
    </source>
</evidence>
<dbReference type="InterPro" id="IPR036412">
    <property type="entry name" value="HAD-like_sf"/>
</dbReference>
<dbReference type="PROSITE" id="PS00154">
    <property type="entry name" value="ATPASE_E1_E2"/>
    <property type="match status" value="1"/>
</dbReference>
<evidence type="ECO:0008006" key="10">
    <source>
        <dbReference type="Google" id="ProtNLM"/>
    </source>
</evidence>
<evidence type="ECO:0000256" key="3">
    <source>
        <dbReference type="ARBA" id="ARBA00022741"/>
    </source>
</evidence>
<keyword evidence="4" id="KW-0067">ATP-binding</keyword>
<dbReference type="GO" id="GO:0016020">
    <property type="term" value="C:membrane"/>
    <property type="evidence" value="ECO:0007669"/>
    <property type="project" value="UniProtKB-SubCell"/>
</dbReference>
<dbReference type="PANTHER" id="PTHR42861">
    <property type="entry name" value="CALCIUM-TRANSPORTING ATPASE"/>
    <property type="match status" value="1"/>
</dbReference>
<keyword evidence="2 8" id="KW-0812">Transmembrane</keyword>
<gene>
    <name evidence="9" type="ORF">S03H2_68309</name>
</gene>
<evidence type="ECO:0000256" key="7">
    <source>
        <dbReference type="ARBA" id="ARBA00023136"/>
    </source>
</evidence>
<proteinExistence type="predicted"/>
<keyword evidence="7 8" id="KW-0472">Membrane</keyword>
<evidence type="ECO:0000256" key="5">
    <source>
        <dbReference type="ARBA" id="ARBA00022967"/>
    </source>
</evidence>
<dbReference type="InterPro" id="IPR023298">
    <property type="entry name" value="ATPase_P-typ_TM_dom_sf"/>
</dbReference>
<evidence type="ECO:0000256" key="1">
    <source>
        <dbReference type="ARBA" id="ARBA00004141"/>
    </source>
</evidence>
<evidence type="ECO:0000256" key="6">
    <source>
        <dbReference type="ARBA" id="ARBA00022989"/>
    </source>
</evidence>
<accession>X1IIY2</accession>
<dbReference type="GO" id="GO:0016887">
    <property type="term" value="F:ATP hydrolysis activity"/>
    <property type="evidence" value="ECO:0007669"/>
    <property type="project" value="InterPro"/>
</dbReference>
<dbReference type="NCBIfam" id="TIGR01494">
    <property type="entry name" value="ATPase_P-type"/>
    <property type="match status" value="1"/>
</dbReference>
<dbReference type="InterPro" id="IPR018303">
    <property type="entry name" value="ATPase_P-typ_P_site"/>
</dbReference>
<dbReference type="InterPro" id="IPR023299">
    <property type="entry name" value="ATPase_P-typ_cyto_dom_N"/>
</dbReference>
<dbReference type="InterPro" id="IPR001757">
    <property type="entry name" value="P_typ_ATPase"/>
</dbReference>
<dbReference type="Gene3D" id="3.40.50.1000">
    <property type="entry name" value="HAD superfamily/HAD-like"/>
    <property type="match status" value="1"/>
</dbReference>
<sequence length="161" mass="17098">RIAQLLHGEESVKTPLQVRLNRFGRYLAVAVLAICAVVFMAGLLQGQPVMLMFLTAVSLAVAAIPEALPAVVTISLALGARKLIRHNALVRNLPAVETLGSVTYICADKTGTLTQNRMSAEHFFAAGERRQLLPGAEAGAPWSELSVAIALSNDVVEVNGK</sequence>
<evidence type="ECO:0000313" key="9">
    <source>
        <dbReference type="EMBL" id="GAH82386.1"/>
    </source>
</evidence>
<dbReference type="Gene3D" id="1.20.1110.10">
    <property type="entry name" value="Calcium-transporting ATPase, transmembrane domain"/>
    <property type="match status" value="1"/>
</dbReference>
<dbReference type="FunFam" id="3.40.50.1000:FF:000001">
    <property type="entry name" value="Phospholipid-transporting ATPase IC"/>
    <property type="match status" value="1"/>
</dbReference>
<dbReference type="InterPro" id="IPR023214">
    <property type="entry name" value="HAD_sf"/>
</dbReference>
<feature type="non-terminal residue" evidence="9">
    <location>
        <position position="1"/>
    </location>
</feature>
<feature type="transmembrane region" description="Helical" evidence="8">
    <location>
        <begin position="23"/>
        <end position="44"/>
    </location>
</feature>
<dbReference type="AlphaFoldDB" id="X1IIY2"/>
<keyword evidence="3" id="KW-0547">Nucleotide-binding</keyword>
<evidence type="ECO:0000256" key="4">
    <source>
        <dbReference type="ARBA" id="ARBA00022840"/>
    </source>
</evidence>
<evidence type="ECO:0000256" key="2">
    <source>
        <dbReference type="ARBA" id="ARBA00022692"/>
    </source>
</evidence>
<keyword evidence="6 8" id="KW-1133">Transmembrane helix</keyword>
<reference evidence="9" key="1">
    <citation type="journal article" date="2014" name="Front. Microbiol.">
        <title>High frequency of phylogenetically diverse reductive dehalogenase-homologous genes in deep subseafloor sedimentary metagenomes.</title>
        <authorList>
            <person name="Kawai M."/>
            <person name="Futagami T."/>
            <person name="Toyoda A."/>
            <person name="Takaki Y."/>
            <person name="Nishi S."/>
            <person name="Hori S."/>
            <person name="Arai W."/>
            <person name="Tsubouchi T."/>
            <person name="Morono Y."/>
            <person name="Uchiyama I."/>
            <person name="Ito T."/>
            <person name="Fujiyama A."/>
            <person name="Inagaki F."/>
            <person name="Takami H."/>
        </authorList>
    </citation>
    <scope>NUCLEOTIDE SEQUENCE</scope>
    <source>
        <strain evidence="9">Expedition CK06-06</strain>
    </source>
</reference>
<feature type="non-terminal residue" evidence="9">
    <location>
        <position position="161"/>
    </location>
</feature>
<comment type="caution">
    <text evidence="9">The sequence shown here is derived from an EMBL/GenBank/DDBJ whole genome shotgun (WGS) entry which is preliminary data.</text>
</comment>
<keyword evidence="5" id="KW-1278">Translocase</keyword>
<protein>
    <recommendedName>
        <fullName evidence="10">Cation-transporting P-type ATPase C-terminal domain-containing protein</fullName>
    </recommendedName>
</protein>
<dbReference type="GO" id="GO:0005524">
    <property type="term" value="F:ATP binding"/>
    <property type="evidence" value="ECO:0007669"/>
    <property type="project" value="UniProtKB-KW"/>
</dbReference>
<dbReference type="EMBL" id="BARU01044889">
    <property type="protein sequence ID" value="GAH82386.1"/>
    <property type="molecule type" value="Genomic_DNA"/>
</dbReference>
<feature type="transmembrane region" description="Helical" evidence="8">
    <location>
        <begin position="50"/>
        <end position="78"/>
    </location>
</feature>
<dbReference type="SUPFAM" id="SSF56784">
    <property type="entry name" value="HAD-like"/>
    <property type="match status" value="1"/>
</dbReference>
<dbReference type="SUPFAM" id="SSF81665">
    <property type="entry name" value="Calcium ATPase, transmembrane domain M"/>
    <property type="match status" value="1"/>
</dbReference>
<dbReference type="Gene3D" id="3.40.1110.10">
    <property type="entry name" value="Calcium-transporting ATPase, cytoplasmic domain N"/>
    <property type="match status" value="1"/>
</dbReference>
<comment type="subcellular location">
    <subcellularLocation>
        <location evidence="1">Membrane</location>
        <topology evidence="1">Multi-pass membrane protein</topology>
    </subcellularLocation>
</comment>
<organism evidence="9">
    <name type="scientific">marine sediment metagenome</name>
    <dbReference type="NCBI Taxonomy" id="412755"/>
    <lineage>
        <taxon>unclassified sequences</taxon>
        <taxon>metagenomes</taxon>
        <taxon>ecological metagenomes</taxon>
    </lineage>
</organism>
<name>X1IIY2_9ZZZZ</name>